<reference evidence="1" key="1">
    <citation type="journal article" date="2019" name="Sci. Rep.">
        <title>Draft genome of Tanacetum cinerariifolium, the natural source of mosquito coil.</title>
        <authorList>
            <person name="Yamashiro T."/>
            <person name="Shiraishi A."/>
            <person name="Satake H."/>
            <person name="Nakayama K."/>
        </authorList>
    </citation>
    <scope>NUCLEOTIDE SEQUENCE</scope>
</reference>
<dbReference type="PANTHER" id="PTHR11439:SF495">
    <property type="entry name" value="REVERSE TRANSCRIPTASE, RNA-DEPENDENT DNA POLYMERASE-RELATED"/>
    <property type="match status" value="1"/>
</dbReference>
<comment type="caution">
    <text evidence="1">The sequence shown here is derived from an EMBL/GenBank/DDBJ whole genome shotgun (WGS) entry which is preliminary data.</text>
</comment>
<dbReference type="AlphaFoldDB" id="A0A699KBJ9"/>
<organism evidence="1">
    <name type="scientific">Tanacetum cinerariifolium</name>
    <name type="common">Dalmatian daisy</name>
    <name type="synonym">Chrysanthemum cinerariifolium</name>
    <dbReference type="NCBI Taxonomy" id="118510"/>
    <lineage>
        <taxon>Eukaryota</taxon>
        <taxon>Viridiplantae</taxon>
        <taxon>Streptophyta</taxon>
        <taxon>Embryophyta</taxon>
        <taxon>Tracheophyta</taxon>
        <taxon>Spermatophyta</taxon>
        <taxon>Magnoliopsida</taxon>
        <taxon>eudicotyledons</taxon>
        <taxon>Gunneridae</taxon>
        <taxon>Pentapetalae</taxon>
        <taxon>asterids</taxon>
        <taxon>campanulids</taxon>
        <taxon>Asterales</taxon>
        <taxon>Asteraceae</taxon>
        <taxon>Asteroideae</taxon>
        <taxon>Anthemideae</taxon>
        <taxon>Anthemidinae</taxon>
        <taxon>Tanacetum</taxon>
    </lineage>
</organism>
<evidence type="ECO:0000313" key="1">
    <source>
        <dbReference type="EMBL" id="GFA86229.1"/>
    </source>
</evidence>
<name>A0A699KBJ9_TANCI</name>
<proteinExistence type="predicted"/>
<feature type="non-terminal residue" evidence="1">
    <location>
        <position position="228"/>
    </location>
</feature>
<dbReference type="CDD" id="cd09272">
    <property type="entry name" value="RNase_HI_RT_Ty1"/>
    <property type="match status" value="1"/>
</dbReference>
<dbReference type="EMBL" id="BKCJ010502564">
    <property type="protein sequence ID" value="GFA86229.1"/>
    <property type="molecule type" value="Genomic_DNA"/>
</dbReference>
<gene>
    <name evidence="1" type="ORF">Tci_658201</name>
</gene>
<protein>
    <submittedName>
        <fullName evidence="1">Uncharacterized mitochondrial protein AtMg00810-like</fullName>
    </submittedName>
</protein>
<accession>A0A699KBJ9</accession>
<sequence length="228" mass="26111">MIRSLMYLTSSKLDILFAICACARFQVTPKVSHLHAVKRIFRHLKGKPHLGWWYPRDSPFNMVAYSDSDYARASINRKSTTGGCQFLGFRLISWQCKKQIVVSTSSTKAKYVAVVSCYAQVLWIQNQLLDYGHFITAVSYELMLFSLTKVAAVNLMLLVKKVNDAVQLRVLIDGKKVVVLEAIIRRDLHLDDAKGVECFPNKEILRSLHAWVMKSLLQSYEVIYTLLY</sequence>
<dbReference type="PANTHER" id="PTHR11439">
    <property type="entry name" value="GAG-POL-RELATED RETROTRANSPOSON"/>
    <property type="match status" value="1"/>
</dbReference>